<evidence type="ECO:0000256" key="2">
    <source>
        <dbReference type="ARBA" id="ARBA00022692"/>
    </source>
</evidence>
<name>A0ABQ4CQQ3_9ACTN</name>
<dbReference type="RefSeq" id="WP_203713601.1">
    <property type="nucleotide sequence ID" value="NZ_BONE01000022.1"/>
</dbReference>
<feature type="transmembrane region" description="Helical" evidence="5">
    <location>
        <begin position="45"/>
        <end position="63"/>
    </location>
</feature>
<feature type="domain" description="Integral membrane bound transporter" evidence="6">
    <location>
        <begin position="20"/>
        <end position="128"/>
    </location>
</feature>
<comment type="subcellular location">
    <subcellularLocation>
        <location evidence="1">Membrane</location>
        <topology evidence="1">Multi-pass membrane protein</topology>
    </subcellularLocation>
</comment>
<organism evidence="7 8">
    <name type="scientific">Asanoa siamensis</name>
    <dbReference type="NCBI Taxonomy" id="926357"/>
    <lineage>
        <taxon>Bacteria</taxon>
        <taxon>Bacillati</taxon>
        <taxon>Actinomycetota</taxon>
        <taxon>Actinomycetes</taxon>
        <taxon>Micromonosporales</taxon>
        <taxon>Micromonosporaceae</taxon>
        <taxon>Asanoa</taxon>
    </lineage>
</organism>
<dbReference type="Proteomes" id="UP000604117">
    <property type="component" value="Unassembled WGS sequence"/>
</dbReference>
<proteinExistence type="predicted"/>
<sequence>MSRRGWPGSSRRWRSARPTRFFAPAAAVLVVGGSIGRQVRQTVELILGVTVGLILADGLVHLIGRGPLQLAVVVVLAAGLALLVSGGKMLLNQATTTAVLIVALYPSAGAGIYYERWIDALIGAGVALGVRAVIVPLAPLFTLRRSTAEVRSWLADAFEEGRDGLRAADRVATRDAAERIDSARHLLRELVAEAERVGRLVSVALLHRDTRRLLRRFPVAVPHVGGALGHAHRALRTEADALAAPAPPDLVAAVAALGRAGDELLHALVHPTAGRPGAASAQRAVAWASRPVGVSPTVARHVRASANELLEASRSGS</sequence>
<accession>A0ABQ4CQQ3</accession>
<evidence type="ECO:0000256" key="5">
    <source>
        <dbReference type="SAM" id="Phobius"/>
    </source>
</evidence>
<evidence type="ECO:0000256" key="3">
    <source>
        <dbReference type="ARBA" id="ARBA00022989"/>
    </source>
</evidence>
<evidence type="ECO:0000313" key="8">
    <source>
        <dbReference type="Proteomes" id="UP000604117"/>
    </source>
</evidence>
<feature type="transmembrane region" description="Helical" evidence="5">
    <location>
        <begin position="97"/>
        <end position="114"/>
    </location>
</feature>
<evidence type="ECO:0000259" key="6">
    <source>
        <dbReference type="Pfam" id="PF13515"/>
    </source>
</evidence>
<reference evidence="7 8" key="1">
    <citation type="submission" date="2021-01" db="EMBL/GenBank/DDBJ databases">
        <title>Whole genome shotgun sequence of Asanoa siamensis NBRC 107932.</title>
        <authorList>
            <person name="Komaki H."/>
            <person name="Tamura T."/>
        </authorList>
    </citation>
    <scope>NUCLEOTIDE SEQUENCE [LARGE SCALE GENOMIC DNA]</scope>
    <source>
        <strain evidence="7 8">NBRC 107932</strain>
    </source>
</reference>
<dbReference type="InterPro" id="IPR049453">
    <property type="entry name" value="Memb_transporter_dom"/>
</dbReference>
<evidence type="ECO:0000256" key="4">
    <source>
        <dbReference type="ARBA" id="ARBA00023136"/>
    </source>
</evidence>
<feature type="transmembrane region" description="Helical" evidence="5">
    <location>
        <begin position="70"/>
        <end position="91"/>
    </location>
</feature>
<feature type="transmembrane region" description="Helical" evidence="5">
    <location>
        <begin position="121"/>
        <end position="141"/>
    </location>
</feature>
<keyword evidence="3 5" id="KW-1133">Transmembrane helix</keyword>
<comment type="caution">
    <text evidence="7">The sequence shown here is derived from an EMBL/GenBank/DDBJ whole genome shotgun (WGS) entry which is preliminary data.</text>
</comment>
<protein>
    <recommendedName>
        <fullName evidence="6">Integral membrane bound transporter domain-containing protein</fullName>
    </recommendedName>
</protein>
<evidence type="ECO:0000313" key="7">
    <source>
        <dbReference type="EMBL" id="GIF73615.1"/>
    </source>
</evidence>
<keyword evidence="8" id="KW-1185">Reference proteome</keyword>
<keyword evidence="2 5" id="KW-0812">Transmembrane</keyword>
<feature type="transmembrane region" description="Helical" evidence="5">
    <location>
        <begin position="21"/>
        <end position="39"/>
    </location>
</feature>
<evidence type="ECO:0000256" key="1">
    <source>
        <dbReference type="ARBA" id="ARBA00004141"/>
    </source>
</evidence>
<gene>
    <name evidence="7" type="ORF">Asi02nite_31330</name>
</gene>
<dbReference type="Pfam" id="PF13515">
    <property type="entry name" value="FUSC_2"/>
    <property type="match status" value="1"/>
</dbReference>
<dbReference type="EMBL" id="BONE01000022">
    <property type="protein sequence ID" value="GIF73615.1"/>
    <property type="molecule type" value="Genomic_DNA"/>
</dbReference>
<keyword evidence="4 5" id="KW-0472">Membrane</keyword>